<dbReference type="UniPathway" id="UPA00219"/>
<dbReference type="AlphaFoldDB" id="A0A242A8Q6"/>
<evidence type="ECO:0000256" key="7">
    <source>
        <dbReference type="ARBA" id="ARBA00023136"/>
    </source>
</evidence>
<dbReference type="RefSeq" id="WP_086275318.1">
    <property type="nucleotide sequence ID" value="NZ_NGKU01000001.1"/>
</dbReference>
<dbReference type="GO" id="GO:0051301">
    <property type="term" value="P:cell division"/>
    <property type="evidence" value="ECO:0007669"/>
    <property type="project" value="UniProtKB-KW"/>
</dbReference>
<keyword evidence="1 10" id="KW-1003">Cell membrane</keyword>
<name>A0A242A8Q6_9ENTE</name>
<evidence type="ECO:0000259" key="12">
    <source>
        <dbReference type="Pfam" id="PF04101"/>
    </source>
</evidence>
<dbReference type="Pfam" id="PF03033">
    <property type="entry name" value="Glyco_transf_28"/>
    <property type="match status" value="1"/>
</dbReference>
<protein>
    <recommendedName>
        <fullName evidence="10">UDP-N-acetylglucosamine--N-acetylmuramyl-(pentapeptide) pyrophosphoryl-undecaprenol N-acetylglucosamine transferase</fullName>
        <ecNumber evidence="10">2.4.1.227</ecNumber>
    </recommendedName>
    <alternativeName>
        <fullName evidence="10">Undecaprenyl-PP-MurNAc-pentapeptide-UDPGlcNAc GlcNAc transferase</fullName>
    </alternativeName>
</protein>
<dbReference type="SUPFAM" id="SSF53756">
    <property type="entry name" value="UDP-Glycosyltransferase/glycogen phosphorylase"/>
    <property type="match status" value="1"/>
</dbReference>
<comment type="caution">
    <text evidence="10">Lacks conserved residue(s) required for the propagation of feature annotation.</text>
</comment>
<dbReference type="GO" id="GO:0005975">
    <property type="term" value="P:carbohydrate metabolic process"/>
    <property type="evidence" value="ECO:0007669"/>
    <property type="project" value="InterPro"/>
</dbReference>
<evidence type="ECO:0000313" key="13">
    <source>
        <dbReference type="EMBL" id="OTN77270.1"/>
    </source>
</evidence>
<keyword evidence="4 10" id="KW-0808">Transferase</keyword>
<evidence type="ECO:0000256" key="8">
    <source>
        <dbReference type="ARBA" id="ARBA00023306"/>
    </source>
</evidence>
<dbReference type="STRING" id="1834191.A5886_002367"/>
<feature type="binding site" evidence="10">
    <location>
        <position position="251"/>
    </location>
    <ligand>
        <name>UDP-N-acetyl-alpha-D-glucosamine</name>
        <dbReference type="ChEBI" id="CHEBI:57705"/>
    </ligand>
</feature>
<reference evidence="13 14" key="1">
    <citation type="submission" date="2017-05" db="EMBL/GenBank/DDBJ databases">
        <title>The Genome Sequence of Enterococcus sp. 8G7_MSG3316.</title>
        <authorList>
            <consortium name="The Broad Institute Genomics Platform"/>
            <consortium name="The Broad Institute Genomic Center for Infectious Diseases"/>
            <person name="Earl A."/>
            <person name="Manson A."/>
            <person name="Schwartman J."/>
            <person name="Gilmore M."/>
            <person name="Abouelleil A."/>
            <person name="Cao P."/>
            <person name="Chapman S."/>
            <person name="Cusick C."/>
            <person name="Shea T."/>
            <person name="Young S."/>
            <person name="Neafsey D."/>
            <person name="Nusbaum C."/>
            <person name="Birren B."/>
        </authorList>
    </citation>
    <scope>NUCLEOTIDE SEQUENCE [LARGE SCALE GENOMIC DNA]</scope>
    <source>
        <strain evidence="13 14">8G7_MSG3316</strain>
    </source>
</reference>
<comment type="subcellular location">
    <subcellularLocation>
        <location evidence="10">Cell membrane</location>
        <topology evidence="10">Peripheral membrane protein</topology>
        <orientation evidence="10">Cytoplasmic side</orientation>
    </subcellularLocation>
</comment>
<comment type="function">
    <text evidence="10">Cell wall formation. Catalyzes the transfer of a GlcNAc subunit on undecaprenyl-pyrophosphoryl-MurNAc-pentapeptide (lipid intermediate I) to form undecaprenyl-pyrophosphoryl-MurNAc-(pentapeptide)GlcNAc (lipid intermediate II).</text>
</comment>
<dbReference type="GO" id="GO:0005886">
    <property type="term" value="C:plasma membrane"/>
    <property type="evidence" value="ECO:0007669"/>
    <property type="project" value="UniProtKB-SubCell"/>
</dbReference>
<dbReference type="Proteomes" id="UP000195043">
    <property type="component" value="Unassembled WGS sequence"/>
</dbReference>
<evidence type="ECO:0000256" key="3">
    <source>
        <dbReference type="ARBA" id="ARBA00022676"/>
    </source>
</evidence>
<dbReference type="GO" id="GO:0009252">
    <property type="term" value="P:peptidoglycan biosynthetic process"/>
    <property type="evidence" value="ECO:0007669"/>
    <property type="project" value="UniProtKB-UniRule"/>
</dbReference>
<feature type="domain" description="Glycosyltransferase family 28 N-terminal" evidence="11">
    <location>
        <begin position="3"/>
        <end position="143"/>
    </location>
</feature>
<comment type="similarity">
    <text evidence="10">Belongs to the glycosyltransferase 28 family. MurG subfamily.</text>
</comment>
<dbReference type="GO" id="GO:0071555">
    <property type="term" value="P:cell wall organization"/>
    <property type="evidence" value="ECO:0007669"/>
    <property type="project" value="UniProtKB-KW"/>
</dbReference>
<dbReference type="NCBIfam" id="TIGR01133">
    <property type="entry name" value="murG"/>
    <property type="match status" value="1"/>
</dbReference>
<evidence type="ECO:0000256" key="10">
    <source>
        <dbReference type="HAMAP-Rule" id="MF_00033"/>
    </source>
</evidence>
<evidence type="ECO:0000256" key="9">
    <source>
        <dbReference type="ARBA" id="ARBA00023316"/>
    </source>
</evidence>
<dbReference type="InterPro" id="IPR006009">
    <property type="entry name" value="GlcNAc_MurG"/>
</dbReference>
<feature type="binding site" evidence="10">
    <location>
        <position position="195"/>
    </location>
    <ligand>
        <name>UDP-N-acetyl-alpha-D-glucosamine</name>
        <dbReference type="ChEBI" id="CHEBI:57705"/>
    </ligand>
</feature>
<dbReference type="InterPro" id="IPR007235">
    <property type="entry name" value="Glyco_trans_28_C"/>
</dbReference>
<sequence>MKILVTGGGTGGHIYPALSFADYVKSIDKDAEFLYIGATRGLENKIVPPTGIAFQTLEIQGFKRKLSLDNVKTIQLFLKSYRAAKKIIKDFQPDVVIGTGGYVSGAVVFAASRLKVPTIIHEQNSVPGITNKFLTKHVDRIAIAFQDAAQYFPDKKTVLVGNPRGQEVRDCQKSAILSAYDLKPGRPTVLIFGGSQGAMKINQALIEAIPLFAKKDYQVLYASGERYYKEIEEKIGMSKDAFPNISIRPYIDQMAEVMANSDLLIGRAGATSIAEFTALGIPAILIPSPYVTNDHQTKNAQSLVHAGAVKMIADSELNSNNLVAAVDSIMENEPLRKEMAHASKEQGISDASERLFRLVQEVIK</sequence>
<keyword evidence="5 10" id="KW-0133">Cell shape</keyword>
<keyword evidence="14" id="KW-1185">Reference proteome</keyword>
<evidence type="ECO:0000256" key="5">
    <source>
        <dbReference type="ARBA" id="ARBA00022960"/>
    </source>
</evidence>
<dbReference type="GO" id="GO:0050511">
    <property type="term" value="F:undecaprenyldiphospho-muramoylpentapeptide beta-N-acetylglucosaminyltransferase activity"/>
    <property type="evidence" value="ECO:0007669"/>
    <property type="project" value="UniProtKB-UniRule"/>
</dbReference>
<comment type="catalytic activity">
    <reaction evidence="10">
        <text>Mur2Ac(oyl-L-Ala-gamma-D-Glu-L-Lys-D-Ala-D-Ala)-di-trans,octa-cis-undecaprenyl diphosphate + UDP-N-acetyl-alpha-D-glucosamine = beta-D-GlcNAc-(1-&gt;4)-Mur2Ac(oyl-L-Ala-gamma-D-Glu-L-Lys-D-Ala-D-Ala)-di-trans,octa-cis-undecaprenyl diphosphate + UDP + H(+)</text>
        <dbReference type="Rhea" id="RHEA:23192"/>
        <dbReference type="ChEBI" id="CHEBI:15378"/>
        <dbReference type="ChEBI" id="CHEBI:57705"/>
        <dbReference type="ChEBI" id="CHEBI:58223"/>
        <dbReference type="ChEBI" id="CHEBI:60032"/>
        <dbReference type="ChEBI" id="CHEBI:60033"/>
        <dbReference type="EC" id="2.4.1.227"/>
    </reaction>
</comment>
<dbReference type="HAMAP" id="MF_00033">
    <property type="entry name" value="MurG"/>
    <property type="match status" value="1"/>
</dbReference>
<dbReference type="PANTHER" id="PTHR21015:SF22">
    <property type="entry name" value="GLYCOSYLTRANSFERASE"/>
    <property type="match status" value="1"/>
</dbReference>
<dbReference type="EMBL" id="NGKU01000001">
    <property type="protein sequence ID" value="OTN77270.1"/>
    <property type="molecule type" value="Genomic_DNA"/>
</dbReference>
<dbReference type="GO" id="GO:0008360">
    <property type="term" value="P:regulation of cell shape"/>
    <property type="evidence" value="ECO:0007669"/>
    <property type="project" value="UniProtKB-KW"/>
</dbReference>
<evidence type="ECO:0000256" key="2">
    <source>
        <dbReference type="ARBA" id="ARBA00022618"/>
    </source>
</evidence>
<evidence type="ECO:0000256" key="4">
    <source>
        <dbReference type="ARBA" id="ARBA00022679"/>
    </source>
</evidence>
<keyword evidence="3 10" id="KW-0328">Glycosyltransferase</keyword>
<dbReference type="Gene3D" id="3.40.50.2000">
    <property type="entry name" value="Glycogen Phosphorylase B"/>
    <property type="match status" value="2"/>
</dbReference>
<dbReference type="Pfam" id="PF04101">
    <property type="entry name" value="Glyco_tran_28_C"/>
    <property type="match status" value="1"/>
</dbReference>
<keyword evidence="9 10" id="KW-0961">Cell wall biogenesis/degradation</keyword>
<evidence type="ECO:0000256" key="1">
    <source>
        <dbReference type="ARBA" id="ARBA00022475"/>
    </source>
</evidence>
<comment type="pathway">
    <text evidence="10">Cell wall biogenesis; peptidoglycan biosynthesis.</text>
</comment>
<dbReference type="PANTHER" id="PTHR21015">
    <property type="entry name" value="UDP-N-ACETYLGLUCOSAMINE--N-ACETYLMURAMYL-(PENTAPEPTIDE) PYROPHOSPHORYL-UNDECAPRENOL N-ACETYLGLUCOSAMINE TRANSFERASE 1"/>
    <property type="match status" value="1"/>
</dbReference>
<feature type="domain" description="Glycosyl transferase family 28 C-terminal" evidence="12">
    <location>
        <begin position="188"/>
        <end position="355"/>
    </location>
</feature>
<accession>A0A242A8Q6</accession>
<keyword evidence="6 10" id="KW-0573">Peptidoglycan synthesis</keyword>
<dbReference type="CDD" id="cd03785">
    <property type="entry name" value="GT28_MurG"/>
    <property type="match status" value="1"/>
</dbReference>
<organism evidence="13 14">
    <name type="scientific">Candidatus Enterococcus testudinis</name>
    <dbReference type="NCBI Taxonomy" id="1834191"/>
    <lineage>
        <taxon>Bacteria</taxon>
        <taxon>Bacillati</taxon>
        <taxon>Bacillota</taxon>
        <taxon>Bacilli</taxon>
        <taxon>Lactobacillales</taxon>
        <taxon>Enterococcaceae</taxon>
        <taxon>Enterococcus</taxon>
    </lineage>
</organism>
<keyword evidence="8 10" id="KW-0131">Cell cycle</keyword>
<dbReference type="EC" id="2.4.1.227" evidence="10"/>
<feature type="binding site" evidence="10">
    <location>
        <position position="124"/>
    </location>
    <ligand>
        <name>UDP-N-acetyl-alpha-D-glucosamine</name>
        <dbReference type="ChEBI" id="CHEBI:57705"/>
    </ligand>
</feature>
<feature type="binding site" evidence="10">
    <location>
        <position position="296"/>
    </location>
    <ligand>
        <name>UDP-N-acetyl-alpha-D-glucosamine</name>
        <dbReference type="ChEBI" id="CHEBI:57705"/>
    </ligand>
</feature>
<dbReference type="OrthoDB" id="9808936at2"/>
<evidence type="ECO:0000313" key="14">
    <source>
        <dbReference type="Proteomes" id="UP000195043"/>
    </source>
</evidence>
<gene>
    <name evidence="10" type="primary">murG</name>
    <name evidence="13" type="ORF">A5886_002367</name>
</gene>
<dbReference type="InterPro" id="IPR004276">
    <property type="entry name" value="GlycoTrans_28_N"/>
</dbReference>
<comment type="caution">
    <text evidence="13">The sequence shown here is derived from an EMBL/GenBank/DDBJ whole genome shotgun (WGS) entry which is preliminary data.</text>
</comment>
<keyword evidence="2 10" id="KW-0132">Cell division</keyword>
<feature type="binding site" evidence="10">
    <location>
        <begin position="10"/>
        <end position="12"/>
    </location>
    <ligand>
        <name>UDP-N-acetyl-alpha-D-glucosamine</name>
        <dbReference type="ChEBI" id="CHEBI:57705"/>
    </ligand>
</feature>
<keyword evidence="7 10" id="KW-0472">Membrane</keyword>
<evidence type="ECO:0000259" key="11">
    <source>
        <dbReference type="Pfam" id="PF03033"/>
    </source>
</evidence>
<evidence type="ECO:0000256" key="6">
    <source>
        <dbReference type="ARBA" id="ARBA00022984"/>
    </source>
</evidence>
<proteinExistence type="inferred from homology"/>